<dbReference type="InterPro" id="IPR017937">
    <property type="entry name" value="Thioredoxin_CS"/>
</dbReference>
<dbReference type="PROSITE" id="PS00194">
    <property type="entry name" value="THIOREDOXIN_1"/>
    <property type="match status" value="1"/>
</dbReference>
<proteinExistence type="predicted"/>
<dbReference type="InterPro" id="IPR036249">
    <property type="entry name" value="Thioredoxin-like_sf"/>
</dbReference>
<dbReference type="AlphaFoldDB" id="A0A9Q0S5A2"/>
<dbReference type="Pfam" id="PF00085">
    <property type="entry name" value="Thioredoxin"/>
    <property type="match status" value="1"/>
</dbReference>
<dbReference type="SUPFAM" id="SSF52833">
    <property type="entry name" value="Thioredoxin-like"/>
    <property type="match status" value="1"/>
</dbReference>
<dbReference type="EMBL" id="WJQU01000001">
    <property type="protein sequence ID" value="KAJ6645594.1"/>
    <property type="molecule type" value="Genomic_DNA"/>
</dbReference>
<feature type="domain" description="Thioredoxin" evidence="1">
    <location>
        <begin position="63"/>
        <end position="121"/>
    </location>
</feature>
<reference evidence="2" key="1">
    <citation type="submission" date="2022-07" db="EMBL/GenBank/DDBJ databases">
        <authorList>
            <person name="Trinca V."/>
            <person name="Uliana J.V.C."/>
            <person name="Torres T.T."/>
            <person name="Ward R.J."/>
            <person name="Monesi N."/>
        </authorList>
    </citation>
    <scope>NUCLEOTIDE SEQUENCE</scope>
    <source>
        <strain evidence="2">HSMRA1968</strain>
        <tissue evidence="2">Whole embryos</tissue>
    </source>
</reference>
<dbReference type="InterPro" id="IPR051766">
    <property type="entry name" value="TXND_domain-containing"/>
</dbReference>
<evidence type="ECO:0000259" key="1">
    <source>
        <dbReference type="Pfam" id="PF00085"/>
    </source>
</evidence>
<dbReference type="Gene3D" id="3.40.30.10">
    <property type="entry name" value="Glutaredoxin"/>
    <property type="match status" value="1"/>
</dbReference>
<protein>
    <submittedName>
        <fullName evidence="2">Thioredoxin domain-containing protein 3 like</fullName>
    </submittedName>
</protein>
<gene>
    <name evidence="2" type="primary">NME8</name>
    <name evidence="2" type="ORF">Bhyg_00801</name>
</gene>
<evidence type="ECO:0000313" key="3">
    <source>
        <dbReference type="Proteomes" id="UP001151699"/>
    </source>
</evidence>
<dbReference type="PANTHER" id="PTHR46135:SF3">
    <property type="entry name" value="NME_NM23 FAMILY MEMBER 8"/>
    <property type="match status" value="1"/>
</dbReference>
<dbReference type="InterPro" id="IPR013766">
    <property type="entry name" value="Thioredoxin_domain"/>
</dbReference>
<organism evidence="2 3">
    <name type="scientific">Pseudolycoriella hygida</name>
    <dbReference type="NCBI Taxonomy" id="35572"/>
    <lineage>
        <taxon>Eukaryota</taxon>
        <taxon>Metazoa</taxon>
        <taxon>Ecdysozoa</taxon>
        <taxon>Arthropoda</taxon>
        <taxon>Hexapoda</taxon>
        <taxon>Insecta</taxon>
        <taxon>Pterygota</taxon>
        <taxon>Neoptera</taxon>
        <taxon>Endopterygota</taxon>
        <taxon>Diptera</taxon>
        <taxon>Nematocera</taxon>
        <taxon>Sciaroidea</taxon>
        <taxon>Sciaridae</taxon>
        <taxon>Pseudolycoriella</taxon>
    </lineage>
</organism>
<keyword evidence="3" id="KW-1185">Reference proteome</keyword>
<dbReference type="OrthoDB" id="10263751at2759"/>
<accession>A0A9Q0S5A2</accession>
<feature type="non-terminal residue" evidence="2">
    <location>
        <position position="1"/>
    </location>
</feature>
<comment type="caution">
    <text evidence="2">The sequence shown here is derived from an EMBL/GenBank/DDBJ whole genome shotgun (WGS) entry which is preliminary data.</text>
</comment>
<dbReference type="PANTHER" id="PTHR46135">
    <property type="entry name" value="NME/NM23 FAMILY MEMBER 8"/>
    <property type="match status" value="1"/>
</dbReference>
<dbReference type="Proteomes" id="UP001151699">
    <property type="component" value="Chromosome A"/>
</dbReference>
<sequence length="134" mass="15320">NLPVEIDLCGPVKQSATDKISEYVYNSEKSNSLLIRLFTWQPRTLPFNKMAKKGGVQQLQIEVNTDEELSKFLDRDGLLILDVYTEWCGPCLAMVGSLKKIKLEKGGDDLQLAVVKCDHIEVFKRFRNKCEPTW</sequence>
<name>A0A9Q0S5A2_9DIPT</name>
<feature type="non-terminal residue" evidence="2">
    <location>
        <position position="134"/>
    </location>
</feature>
<evidence type="ECO:0000313" key="2">
    <source>
        <dbReference type="EMBL" id="KAJ6645594.1"/>
    </source>
</evidence>